<dbReference type="AlphaFoldDB" id="I4EHC3"/>
<dbReference type="Proteomes" id="UP000004221">
    <property type="component" value="Unassembled WGS sequence"/>
</dbReference>
<protein>
    <submittedName>
        <fullName evidence="1">Uncharacterized protein</fullName>
    </submittedName>
</protein>
<dbReference type="EMBL" id="CAGS01000232">
    <property type="protein sequence ID" value="CCF84085.1"/>
    <property type="molecule type" value="Genomic_DNA"/>
</dbReference>
<name>I4EHC3_9BACT</name>
<comment type="caution">
    <text evidence="1">The sequence shown here is derived from an EMBL/GenBank/DDBJ whole genome shotgun (WGS) entry which is preliminary data.</text>
</comment>
<evidence type="ECO:0000313" key="1">
    <source>
        <dbReference type="EMBL" id="CCF84085.1"/>
    </source>
</evidence>
<gene>
    <name evidence="1" type="ORF">NITHO_3070011</name>
</gene>
<evidence type="ECO:0000313" key="2">
    <source>
        <dbReference type="Proteomes" id="UP000004221"/>
    </source>
</evidence>
<keyword evidence="2" id="KW-1185">Reference proteome</keyword>
<accession>I4EHC3</accession>
<reference evidence="1 2" key="1">
    <citation type="journal article" date="2012" name="ISME J.">
        <title>Nitrification expanded: discovery, physiology and genomics of a nitrite-oxidizing bacterium from the phylum Chloroflexi.</title>
        <authorList>
            <person name="Sorokin D.Y."/>
            <person name="Lucker S."/>
            <person name="Vejmelkova D."/>
            <person name="Kostrikina N.A."/>
            <person name="Kleerebezem R."/>
            <person name="Rijpstra W.I."/>
            <person name="Damste J.S."/>
            <person name="Le Paslier D."/>
            <person name="Muyzer G."/>
            <person name="Wagner M."/>
            <person name="van Loosdrecht M.C."/>
            <person name="Daims H."/>
        </authorList>
    </citation>
    <scope>NUCLEOTIDE SEQUENCE [LARGE SCALE GENOMIC DNA]</scope>
    <source>
        <strain evidence="2">none</strain>
    </source>
</reference>
<organism evidence="1 2">
    <name type="scientific">Nitrolancea hollandica Lb</name>
    <dbReference type="NCBI Taxonomy" id="1129897"/>
    <lineage>
        <taxon>Bacteria</taxon>
        <taxon>Pseudomonadati</taxon>
        <taxon>Thermomicrobiota</taxon>
        <taxon>Thermomicrobia</taxon>
        <taxon>Sphaerobacterales</taxon>
        <taxon>Sphaerobacterineae</taxon>
        <taxon>Sphaerobacteraceae</taxon>
        <taxon>Nitrolancea</taxon>
    </lineage>
</organism>
<proteinExistence type="predicted"/>
<sequence length="99" mass="10841">MVIWSGRRPAGNVYERSMQRILTESGPLPVDDLANRVGSDLLQQELERGAWALEIATWGPGYFRDEAREVITAAIGKALDFWPTPESAGAAVFGETVAH</sequence>